<dbReference type="EMBL" id="REGN01001308">
    <property type="protein sequence ID" value="RNA35637.1"/>
    <property type="molecule type" value="Genomic_DNA"/>
</dbReference>
<keyword evidence="2" id="KW-1185">Reference proteome</keyword>
<evidence type="ECO:0000313" key="2">
    <source>
        <dbReference type="Proteomes" id="UP000276133"/>
    </source>
</evidence>
<dbReference type="AlphaFoldDB" id="A0A3M7SJ39"/>
<reference evidence="1 2" key="1">
    <citation type="journal article" date="2018" name="Sci. Rep.">
        <title>Genomic signatures of local adaptation to the degree of environmental predictability in rotifers.</title>
        <authorList>
            <person name="Franch-Gras L."/>
            <person name="Hahn C."/>
            <person name="Garcia-Roger E.M."/>
            <person name="Carmona M.J."/>
            <person name="Serra M."/>
            <person name="Gomez A."/>
        </authorList>
    </citation>
    <scope>NUCLEOTIDE SEQUENCE [LARGE SCALE GENOMIC DNA]</scope>
    <source>
        <strain evidence="1">HYR1</strain>
    </source>
</reference>
<name>A0A3M7SJ39_BRAPC</name>
<evidence type="ECO:0000313" key="1">
    <source>
        <dbReference type="EMBL" id="RNA35637.1"/>
    </source>
</evidence>
<gene>
    <name evidence="1" type="ORF">BpHYR1_042064</name>
</gene>
<comment type="caution">
    <text evidence="1">The sequence shown here is derived from an EMBL/GenBank/DDBJ whole genome shotgun (WGS) entry which is preliminary data.</text>
</comment>
<protein>
    <submittedName>
        <fullName evidence="1">Uncharacterized protein</fullName>
    </submittedName>
</protein>
<proteinExistence type="predicted"/>
<accession>A0A3M7SJ39</accession>
<dbReference type="Proteomes" id="UP000276133">
    <property type="component" value="Unassembled WGS sequence"/>
</dbReference>
<organism evidence="1 2">
    <name type="scientific">Brachionus plicatilis</name>
    <name type="common">Marine rotifer</name>
    <name type="synonym">Brachionus muelleri</name>
    <dbReference type="NCBI Taxonomy" id="10195"/>
    <lineage>
        <taxon>Eukaryota</taxon>
        <taxon>Metazoa</taxon>
        <taxon>Spiralia</taxon>
        <taxon>Gnathifera</taxon>
        <taxon>Rotifera</taxon>
        <taxon>Eurotatoria</taxon>
        <taxon>Monogononta</taxon>
        <taxon>Pseudotrocha</taxon>
        <taxon>Ploima</taxon>
        <taxon>Brachionidae</taxon>
        <taxon>Brachionus</taxon>
    </lineage>
</organism>
<sequence>MIKIFLSRKICIDYDHLRPFIIDNYSGSSNDLAGRPANDKIKKKYLSQDFATFISVNLIAPFEFIQGEQPKIKEELKNYEHIIS</sequence>